<name>A0AAD1TDK5_PELCU</name>
<evidence type="ECO:0000313" key="2">
    <source>
        <dbReference type="EMBL" id="CAH2322512.1"/>
    </source>
</evidence>
<dbReference type="AlphaFoldDB" id="A0AAD1TDK5"/>
<keyword evidence="3" id="KW-1185">Reference proteome</keyword>
<protein>
    <submittedName>
        <fullName evidence="2">Uncharacterized protein</fullName>
    </submittedName>
</protein>
<sequence length="160" mass="17912">MAAAPTNHMSCWEIRFQMAFDALCTAFWTWIESRQQQAALSYTKPTETLNVAPSPCAFRRLWAERNKNPLQPAPVIKRPYRAPAQRQAPRRRPRRPSLPARTSQTQAAKHSPAPQRHSMTAARRACNNGRWLTATGDTTCDGPDSTDHLPQPGLRAKGIG</sequence>
<dbReference type="Proteomes" id="UP001295444">
    <property type="component" value="Chromosome 11"/>
</dbReference>
<evidence type="ECO:0000256" key="1">
    <source>
        <dbReference type="SAM" id="MobiDB-lite"/>
    </source>
</evidence>
<reference evidence="2" key="1">
    <citation type="submission" date="2022-03" db="EMBL/GenBank/DDBJ databases">
        <authorList>
            <person name="Alioto T."/>
            <person name="Alioto T."/>
            <person name="Gomez Garrido J."/>
        </authorList>
    </citation>
    <scope>NUCLEOTIDE SEQUENCE</scope>
</reference>
<organism evidence="2 3">
    <name type="scientific">Pelobates cultripes</name>
    <name type="common">Western spadefoot toad</name>
    <dbReference type="NCBI Taxonomy" id="61616"/>
    <lineage>
        <taxon>Eukaryota</taxon>
        <taxon>Metazoa</taxon>
        <taxon>Chordata</taxon>
        <taxon>Craniata</taxon>
        <taxon>Vertebrata</taxon>
        <taxon>Euteleostomi</taxon>
        <taxon>Amphibia</taxon>
        <taxon>Batrachia</taxon>
        <taxon>Anura</taxon>
        <taxon>Pelobatoidea</taxon>
        <taxon>Pelobatidae</taxon>
        <taxon>Pelobates</taxon>
    </lineage>
</organism>
<accession>A0AAD1TDK5</accession>
<evidence type="ECO:0000313" key="3">
    <source>
        <dbReference type="Proteomes" id="UP001295444"/>
    </source>
</evidence>
<proteinExistence type="predicted"/>
<gene>
    <name evidence="2" type="ORF">PECUL_23A011238</name>
</gene>
<dbReference type="EMBL" id="OW240922">
    <property type="protein sequence ID" value="CAH2322512.1"/>
    <property type="molecule type" value="Genomic_DNA"/>
</dbReference>
<feature type="region of interest" description="Disordered" evidence="1">
    <location>
        <begin position="67"/>
        <end position="160"/>
    </location>
</feature>